<dbReference type="EMBL" id="JAYMYS010000008">
    <property type="protein sequence ID" value="KAK7385914.1"/>
    <property type="molecule type" value="Genomic_DNA"/>
</dbReference>
<gene>
    <name evidence="1" type="ORF">VNO78_31879</name>
</gene>
<evidence type="ECO:0000313" key="2">
    <source>
        <dbReference type="Proteomes" id="UP001386955"/>
    </source>
</evidence>
<proteinExistence type="predicted"/>
<evidence type="ECO:0000313" key="1">
    <source>
        <dbReference type="EMBL" id="KAK7385914.1"/>
    </source>
</evidence>
<organism evidence="1 2">
    <name type="scientific">Psophocarpus tetragonolobus</name>
    <name type="common">Winged bean</name>
    <name type="synonym">Dolichos tetragonolobus</name>
    <dbReference type="NCBI Taxonomy" id="3891"/>
    <lineage>
        <taxon>Eukaryota</taxon>
        <taxon>Viridiplantae</taxon>
        <taxon>Streptophyta</taxon>
        <taxon>Embryophyta</taxon>
        <taxon>Tracheophyta</taxon>
        <taxon>Spermatophyta</taxon>
        <taxon>Magnoliopsida</taxon>
        <taxon>eudicotyledons</taxon>
        <taxon>Gunneridae</taxon>
        <taxon>Pentapetalae</taxon>
        <taxon>rosids</taxon>
        <taxon>fabids</taxon>
        <taxon>Fabales</taxon>
        <taxon>Fabaceae</taxon>
        <taxon>Papilionoideae</taxon>
        <taxon>50 kb inversion clade</taxon>
        <taxon>NPAAA clade</taxon>
        <taxon>indigoferoid/millettioid clade</taxon>
        <taxon>Phaseoleae</taxon>
        <taxon>Psophocarpus</taxon>
    </lineage>
</organism>
<protein>
    <submittedName>
        <fullName evidence="1">Uncharacterized protein</fullName>
    </submittedName>
</protein>
<reference evidence="1 2" key="1">
    <citation type="submission" date="2024-01" db="EMBL/GenBank/DDBJ databases">
        <title>The genomes of 5 underutilized Papilionoideae crops provide insights into root nodulation and disease resistanc.</title>
        <authorList>
            <person name="Jiang F."/>
        </authorList>
    </citation>
    <scope>NUCLEOTIDE SEQUENCE [LARGE SCALE GENOMIC DNA]</scope>
    <source>
        <strain evidence="1">DUOXIRENSHENG_FW03</strain>
        <tissue evidence="1">Leaves</tissue>
    </source>
</reference>
<comment type="caution">
    <text evidence="1">The sequence shown here is derived from an EMBL/GenBank/DDBJ whole genome shotgun (WGS) entry which is preliminary data.</text>
</comment>
<dbReference type="Proteomes" id="UP001386955">
    <property type="component" value="Unassembled WGS sequence"/>
</dbReference>
<keyword evidence="2" id="KW-1185">Reference proteome</keyword>
<name>A0AAN9S129_PSOTE</name>
<sequence>MGIPLSLLHQYMIKDSFNHSLNTRGTPPTYCISISLRITLDHSSNIKARVSPIGLLHQYMVEDPLDYSPNTEARDTPLYLLHWYIEKDYPSTILPTPRSEVHEVIRMFHAGRMNYEFSIPERLSFLNFY</sequence>
<dbReference type="AlphaFoldDB" id="A0AAN9S129"/>
<accession>A0AAN9S129</accession>